<dbReference type="OrthoDB" id="8114194at2"/>
<feature type="coiled-coil region" evidence="1">
    <location>
        <begin position="279"/>
        <end position="342"/>
    </location>
</feature>
<dbReference type="PANTHER" id="PTHR32309">
    <property type="entry name" value="TYROSINE-PROTEIN KINASE"/>
    <property type="match status" value="1"/>
</dbReference>
<sequence>MFLDPKFYLRIFWTRLPIFLAMLFAAMLAGFILIKTLPTVYRAQAILLVENSQIPTTLATSTVSTDLTEQIQIIQQRLMTRENLLDLAHKFDLYADQPDMQPDEIVESMRDRIDIYLAGGRGRVTTATISAEASSGAAAAGIVNELVTRALGQDAAFRTEVAADTLTFFKNEVARLGEELSISDKRILDFKNENVDALPETQEYRLSRQSQLQERLAQTQREISQLGEQRRRLVDLFESTGRADLVQQRPLSPEEQELRALQSELREALAVFSTTNPKVVALQNRVNRLEAELAGAATEPEDGTNPRESVFRAQLVEIDSQLNSLETLADGLEVEIGALRENIEQTPSNAITLNAMERDRDNVQIQYDTAVSRLSQAATGERIEVMSKGQRLSVIERADIPTKPAKPRRLMIAAGAVAAGLFLGAAMVLLLEFLHPKIRQPSELTKKLGITPLGTLPFVEPPRKSWGWGRRRYGVAALAMIVLALVTGLLAVDQQLLPLEQLAEKIMAHAKL</sequence>
<feature type="transmembrane region" description="Helical" evidence="2">
    <location>
        <begin position="410"/>
        <end position="431"/>
    </location>
</feature>
<keyword evidence="2" id="KW-1133">Transmembrane helix</keyword>
<proteinExistence type="predicted"/>
<keyword evidence="2" id="KW-0472">Membrane</keyword>
<dbReference type="STRING" id="282683.SAMN04488105_10554"/>
<keyword evidence="4" id="KW-1185">Reference proteome</keyword>
<dbReference type="Proteomes" id="UP000198994">
    <property type="component" value="Unassembled WGS sequence"/>
</dbReference>
<dbReference type="InterPro" id="IPR050445">
    <property type="entry name" value="Bact_polysacc_biosynth/exp"/>
</dbReference>
<keyword evidence="1" id="KW-0175">Coiled coil</keyword>
<protein>
    <submittedName>
        <fullName evidence="3">Polysaccharide chain length determinant protein, PEP-CTERM locus subfamily</fullName>
    </submittedName>
</protein>
<dbReference type="PANTHER" id="PTHR32309:SF31">
    <property type="entry name" value="CAPSULAR EXOPOLYSACCHARIDE FAMILY"/>
    <property type="match status" value="1"/>
</dbReference>
<evidence type="ECO:0000256" key="1">
    <source>
        <dbReference type="SAM" id="Coils"/>
    </source>
</evidence>
<evidence type="ECO:0000313" key="3">
    <source>
        <dbReference type="EMBL" id="SDE57345.1"/>
    </source>
</evidence>
<evidence type="ECO:0000256" key="2">
    <source>
        <dbReference type="SAM" id="Phobius"/>
    </source>
</evidence>
<name>A0A1G7E1U2_9RHOB</name>
<evidence type="ECO:0000313" key="4">
    <source>
        <dbReference type="Proteomes" id="UP000198994"/>
    </source>
</evidence>
<accession>A0A1G7E1U2</accession>
<reference evidence="4" key="1">
    <citation type="submission" date="2016-10" db="EMBL/GenBank/DDBJ databases">
        <authorList>
            <person name="Varghese N."/>
            <person name="Submissions S."/>
        </authorList>
    </citation>
    <scope>NUCLEOTIDE SEQUENCE [LARGE SCALE GENOMIC DNA]</scope>
    <source>
        <strain evidence="4">DSM 10146</strain>
    </source>
</reference>
<feature type="transmembrane region" description="Helical" evidence="2">
    <location>
        <begin position="473"/>
        <end position="492"/>
    </location>
</feature>
<dbReference type="RefSeq" id="WP_008886687.1">
    <property type="nucleotide sequence ID" value="NZ_FNAV01000005.1"/>
</dbReference>
<gene>
    <name evidence="3" type="ORF">SAMN04488105_10554</name>
</gene>
<dbReference type="AlphaFoldDB" id="A0A1G7E1U2"/>
<feature type="transmembrane region" description="Helical" evidence="2">
    <location>
        <begin position="12"/>
        <end position="34"/>
    </location>
</feature>
<keyword evidence="2" id="KW-0812">Transmembrane</keyword>
<dbReference type="EMBL" id="FNAV01000005">
    <property type="protein sequence ID" value="SDE57345.1"/>
    <property type="molecule type" value="Genomic_DNA"/>
</dbReference>
<feature type="coiled-coil region" evidence="1">
    <location>
        <begin position="209"/>
        <end position="236"/>
    </location>
</feature>
<organism evidence="3 4">
    <name type="scientific">Salipiger thiooxidans</name>
    <dbReference type="NCBI Taxonomy" id="282683"/>
    <lineage>
        <taxon>Bacteria</taxon>
        <taxon>Pseudomonadati</taxon>
        <taxon>Pseudomonadota</taxon>
        <taxon>Alphaproteobacteria</taxon>
        <taxon>Rhodobacterales</taxon>
        <taxon>Roseobacteraceae</taxon>
        <taxon>Salipiger</taxon>
    </lineage>
</organism>